<proteinExistence type="predicted"/>
<evidence type="ECO:0000256" key="1">
    <source>
        <dbReference type="SAM" id="MobiDB-lite"/>
    </source>
</evidence>
<dbReference type="AlphaFoldDB" id="A0A0S4TX82"/>
<feature type="domain" description="Metallo-beta-lactamase" evidence="2">
    <location>
        <begin position="98"/>
        <end position="290"/>
    </location>
</feature>
<evidence type="ECO:0000259" key="2">
    <source>
        <dbReference type="Pfam" id="PF12706"/>
    </source>
</evidence>
<dbReference type="PANTHER" id="PTHR15032">
    <property type="entry name" value="N-ACYL-PHOSPHATIDYLETHANOLAMINE-HYDROLYZING PHOSPHOLIPASE D"/>
    <property type="match status" value="1"/>
</dbReference>
<dbReference type="Gene3D" id="3.60.15.10">
    <property type="entry name" value="Ribonuclease Z/Hydroxyacylglutathione hydrolase-like"/>
    <property type="match status" value="1"/>
</dbReference>
<gene>
    <name evidence="3" type="primary">romA</name>
    <name evidence="3" type="ORF">RUN39_v1_700019</name>
</gene>
<dbReference type="SUPFAM" id="SSF56281">
    <property type="entry name" value="Metallo-hydrolase/oxidoreductase"/>
    <property type="match status" value="1"/>
</dbReference>
<sequence>MPLSHAASPLPFARSETPAAPGPDGKFRNAVRKPRQGFWQGLGLMWTFFFKRPADTVPDRALPTQPLTRDQLLQAPDRTLFRLGHSTVLLKLRGRFWLTDPVFSKRASPVQWIGPKRFHAPPIALADLPDIEGVILSHDHYDHLDRDTVRALAPRVKHFITPLGVGDRLIDWGVAADKVRQLNWWQTTTVGGLQFTATPAQHFSGRTLSDGNRTLWASWVLIDDDLRLFFSGDTGYFPGFKAIGDRFGPFDLTLMETGAYDPRWSYVHMLPEQTLQAHLDLRGRRLVPIHNGTFDLALHPWQEPFERILSAARAHGVEVATPMIGAALDIVGPAATPAWWRPQPETPQATVTPTLAAGHAGD</sequence>
<name>A0A0S4TX82_RALSL</name>
<dbReference type="EMBL" id="LN899819">
    <property type="protein sequence ID" value="CUV14127.1"/>
    <property type="molecule type" value="Genomic_DNA"/>
</dbReference>
<feature type="region of interest" description="Disordered" evidence="1">
    <location>
        <begin position="339"/>
        <end position="362"/>
    </location>
</feature>
<organism evidence="3">
    <name type="scientific">Ralstonia solanacearum</name>
    <name type="common">Pseudomonas solanacearum</name>
    <dbReference type="NCBI Taxonomy" id="305"/>
    <lineage>
        <taxon>Bacteria</taxon>
        <taxon>Pseudomonadati</taxon>
        <taxon>Pseudomonadota</taxon>
        <taxon>Betaproteobacteria</taxon>
        <taxon>Burkholderiales</taxon>
        <taxon>Burkholderiaceae</taxon>
        <taxon>Ralstonia</taxon>
        <taxon>Ralstonia solanacearum species complex</taxon>
    </lineage>
</organism>
<dbReference type="PANTHER" id="PTHR15032:SF4">
    <property type="entry name" value="N-ACYL-PHOSPHATIDYLETHANOLAMINE-HYDROLYZING PHOSPHOLIPASE D"/>
    <property type="match status" value="1"/>
</dbReference>
<dbReference type="GO" id="GO:0005737">
    <property type="term" value="C:cytoplasm"/>
    <property type="evidence" value="ECO:0007669"/>
    <property type="project" value="TreeGrafter"/>
</dbReference>
<reference evidence="3" key="1">
    <citation type="submission" date="2015-10" db="EMBL/GenBank/DDBJ databases">
        <authorList>
            <person name="Gilbert D.G."/>
        </authorList>
    </citation>
    <scope>NUCLEOTIDE SEQUENCE</scope>
    <source>
        <strain evidence="3">Phyl III-seqv23</strain>
    </source>
</reference>
<dbReference type="Pfam" id="PF12706">
    <property type="entry name" value="Lactamase_B_2"/>
    <property type="match status" value="1"/>
</dbReference>
<protein>
    <submittedName>
        <fullName evidence="3">Outer membrane protein RomA</fullName>
    </submittedName>
</protein>
<dbReference type="InterPro" id="IPR001279">
    <property type="entry name" value="Metallo-B-lactamas"/>
</dbReference>
<dbReference type="InterPro" id="IPR036866">
    <property type="entry name" value="RibonucZ/Hydroxyglut_hydro"/>
</dbReference>
<accession>A0A0S4TX82</accession>
<dbReference type="PATRIC" id="fig|305.106.peg.2986"/>
<feature type="region of interest" description="Disordered" evidence="1">
    <location>
        <begin position="1"/>
        <end position="30"/>
    </location>
</feature>
<evidence type="ECO:0000313" key="3">
    <source>
        <dbReference type="EMBL" id="CUV14127.1"/>
    </source>
</evidence>